<dbReference type="KEGG" id="nch:A0U93_14395"/>
<evidence type="ECO:0000256" key="2">
    <source>
        <dbReference type="HAMAP-Rule" id="MF_00758"/>
    </source>
</evidence>
<dbReference type="Pfam" id="PF02622">
    <property type="entry name" value="DUF179"/>
    <property type="match status" value="1"/>
</dbReference>
<evidence type="ECO:0000256" key="1">
    <source>
        <dbReference type="ARBA" id="ARBA00009600"/>
    </source>
</evidence>
<evidence type="ECO:0000313" key="4">
    <source>
        <dbReference type="Proteomes" id="UP000188604"/>
    </source>
</evidence>
<dbReference type="HAMAP" id="MF_00758">
    <property type="entry name" value="UPF0301"/>
    <property type="match status" value="1"/>
</dbReference>
<protein>
    <recommendedName>
        <fullName evidence="2">UPF0301 protein A0U93_14395</fullName>
    </recommendedName>
</protein>
<dbReference type="GO" id="GO:0005829">
    <property type="term" value="C:cytosol"/>
    <property type="evidence" value="ECO:0007669"/>
    <property type="project" value="TreeGrafter"/>
</dbReference>
<dbReference type="RefSeq" id="WP_077808576.1">
    <property type="nucleotide sequence ID" value="NZ_BJXS01000001.1"/>
</dbReference>
<name>A0A1U9KUY0_9PROT</name>
<comment type="similarity">
    <text evidence="1 2">Belongs to the UPF0301 (AlgH) family.</text>
</comment>
<dbReference type="SUPFAM" id="SSF143456">
    <property type="entry name" value="VC0467-like"/>
    <property type="match status" value="1"/>
</dbReference>
<dbReference type="EMBL" id="CP014691">
    <property type="protein sequence ID" value="AQS89572.1"/>
    <property type="molecule type" value="Genomic_DNA"/>
</dbReference>
<gene>
    <name evidence="3" type="ORF">A0U93_14395</name>
</gene>
<dbReference type="Gene3D" id="3.40.1740.10">
    <property type="entry name" value="VC0467-like"/>
    <property type="match status" value="1"/>
</dbReference>
<sequence length="194" mass="20547">MNHDVTDPDTGLTGRLLVASPALSTSEFAQTVIYICAHSREDGAMGLIVNKRLSQPSLDEMLTQLDITPNPPARRIGLCSGGPLDNARGFVLHSSDWSSEGSLHVDDGTVLSVGLDVLRAIAEGDGPQKALLALGHAAWGAGQVEDEMIRGNAWLIAPASDEILYGADHQSKWRRALAAIDIDPLTLPDVVGHA</sequence>
<organism evidence="3 4">
    <name type="scientific">Neoasaia chiangmaiensis</name>
    <dbReference type="NCBI Taxonomy" id="320497"/>
    <lineage>
        <taxon>Bacteria</taxon>
        <taxon>Pseudomonadati</taxon>
        <taxon>Pseudomonadota</taxon>
        <taxon>Alphaproteobacteria</taxon>
        <taxon>Acetobacterales</taxon>
        <taxon>Acetobacteraceae</taxon>
        <taxon>Neoasaia</taxon>
    </lineage>
</organism>
<dbReference type="InterPro" id="IPR003774">
    <property type="entry name" value="AlgH-like"/>
</dbReference>
<dbReference type="AlphaFoldDB" id="A0A1U9KUY0"/>
<evidence type="ECO:0000313" key="3">
    <source>
        <dbReference type="EMBL" id="AQS89572.1"/>
    </source>
</evidence>
<dbReference type="STRING" id="320497.A0U93_14395"/>
<proteinExistence type="inferred from homology"/>
<keyword evidence="4" id="KW-1185">Reference proteome</keyword>
<dbReference type="Proteomes" id="UP000188604">
    <property type="component" value="Chromosome"/>
</dbReference>
<reference evidence="3 4" key="1">
    <citation type="submission" date="2016-03" db="EMBL/GenBank/DDBJ databases">
        <title>Acetic acid bacteria sequencing.</title>
        <authorList>
            <person name="Brandt J."/>
            <person name="Jakob F."/>
            <person name="Vogel R.F."/>
        </authorList>
    </citation>
    <scope>NUCLEOTIDE SEQUENCE [LARGE SCALE GENOMIC DNA]</scope>
    <source>
        <strain evidence="3 4">NBRC 101099</strain>
    </source>
</reference>
<dbReference type="PANTHER" id="PTHR30327:SF1">
    <property type="entry name" value="UPF0301 PROTEIN YQGE"/>
    <property type="match status" value="1"/>
</dbReference>
<dbReference type="PANTHER" id="PTHR30327">
    <property type="entry name" value="UNCHARACTERIZED PROTEIN YQGE"/>
    <property type="match status" value="1"/>
</dbReference>
<accession>A0A1U9KUY0</accession>
<dbReference type="OrthoDB" id="9807486at2"/>